<feature type="transmembrane region" description="Helical" evidence="1">
    <location>
        <begin position="195"/>
        <end position="216"/>
    </location>
</feature>
<dbReference type="Pfam" id="PF10326">
    <property type="entry name" value="7TM_GPCR_Str"/>
    <property type="match status" value="1"/>
</dbReference>
<dbReference type="PANTHER" id="PTHR46178">
    <property type="entry name" value="SEVEN TM RECEPTOR"/>
    <property type="match status" value="1"/>
</dbReference>
<evidence type="ECO:0000313" key="2">
    <source>
        <dbReference type="EMBL" id="GMR47187.1"/>
    </source>
</evidence>
<organism evidence="2 3">
    <name type="scientific">Pristionchus mayeri</name>
    <dbReference type="NCBI Taxonomy" id="1317129"/>
    <lineage>
        <taxon>Eukaryota</taxon>
        <taxon>Metazoa</taxon>
        <taxon>Ecdysozoa</taxon>
        <taxon>Nematoda</taxon>
        <taxon>Chromadorea</taxon>
        <taxon>Rhabditida</taxon>
        <taxon>Rhabditina</taxon>
        <taxon>Diplogasteromorpha</taxon>
        <taxon>Diplogasteroidea</taxon>
        <taxon>Neodiplogasteridae</taxon>
        <taxon>Pristionchus</taxon>
    </lineage>
</organism>
<dbReference type="SUPFAM" id="SSF81321">
    <property type="entry name" value="Family A G protein-coupled receptor-like"/>
    <property type="match status" value="1"/>
</dbReference>
<evidence type="ECO:0008006" key="4">
    <source>
        <dbReference type="Google" id="ProtNLM"/>
    </source>
</evidence>
<dbReference type="EMBL" id="BTRK01000004">
    <property type="protein sequence ID" value="GMR47187.1"/>
    <property type="molecule type" value="Genomic_DNA"/>
</dbReference>
<name>A0AAN5I096_9BILA</name>
<reference evidence="3" key="1">
    <citation type="submission" date="2022-10" db="EMBL/GenBank/DDBJ databases">
        <title>Genome assembly of Pristionchus species.</title>
        <authorList>
            <person name="Yoshida K."/>
            <person name="Sommer R.J."/>
        </authorList>
    </citation>
    <scope>NUCLEOTIDE SEQUENCE [LARGE SCALE GENOMIC DNA]</scope>
    <source>
        <strain evidence="3">RS5460</strain>
    </source>
</reference>
<evidence type="ECO:0000313" key="3">
    <source>
        <dbReference type="Proteomes" id="UP001328107"/>
    </source>
</evidence>
<sequence length="276" mass="31759">MFHTLYISISFACCFFSILFNFVLTEIARKRAKRVGVYRYFTYSFVVTDVIYSISFAVTTPFWFSSPGVLIFFASSPLWEYYTIMKISMMVWWMAYIIIILCIVSSFIYRYGLLCNPSVLIIFTTPSKTAAYLGSTMVIFVLWMTTALRFIFHSGDELREDLQSGLDERNFHLNFSSVYCIGVKIEESNELQVEIGSIVLLAMMFFSFICIVYCGYKIHDTVINSIMSEKSRRMHACALRMIIAQAVNPVIFLYMPASINMMGLITTADPANTRRV</sequence>
<dbReference type="Proteomes" id="UP001328107">
    <property type="component" value="Unassembled WGS sequence"/>
</dbReference>
<proteinExistence type="predicted"/>
<feature type="transmembrane region" description="Helical" evidence="1">
    <location>
        <begin position="237"/>
        <end position="255"/>
    </location>
</feature>
<keyword evidence="1" id="KW-0472">Membrane</keyword>
<keyword evidence="1" id="KW-1133">Transmembrane helix</keyword>
<comment type="caution">
    <text evidence="2">The sequence shown here is derived from an EMBL/GenBank/DDBJ whole genome shotgun (WGS) entry which is preliminary data.</text>
</comment>
<evidence type="ECO:0000256" key="1">
    <source>
        <dbReference type="SAM" id="Phobius"/>
    </source>
</evidence>
<dbReference type="AlphaFoldDB" id="A0AAN5I096"/>
<feature type="transmembrane region" description="Helical" evidence="1">
    <location>
        <begin position="130"/>
        <end position="152"/>
    </location>
</feature>
<dbReference type="PANTHER" id="PTHR46178:SF9">
    <property type="entry name" value="SEVEN TM RECEPTOR"/>
    <property type="match status" value="1"/>
</dbReference>
<gene>
    <name evidence="2" type="ORF">PMAYCL1PPCAC_17382</name>
</gene>
<feature type="non-terminal residue" evidence="2">
    <location>
        <position position="276"/>
    </location>
</feature>
<feature type="transmembrane region" description="Helical" evidence="1">
    <location>
        <begin position="84"/>
        <end position="109"/>
    </location>
</feature>
<protein>
    <recommendedName>
        <fullName evidence="4">G protein-coupled receptor</fullName>
    </recommendedName>
</protein>
<dbReference type="InterPro" id="IPR019428">
    <property type="entry name" value="7TM_GPCR_serpentine_rcpt_Str"/>
</dbReference>
<feature type="transmembrane region" description="Helical" evidence="1">
    <location>
        <begin position="40"/>
        <end position="64"/>
    </location>
</feature>
<accession>A0AAN5I096</accession>
<keyword evidence="1" id="KW-0812">Transmembrane</keyword>
<feature type="transmembrane region" description="Helical" evidence="1">
    <location>
        <begin position="6"/>
        <end position="28"/>
    </location>
</feature>
<keyword evidence="3" id="KW-1185">Reference proteome</keyword>